<feature type="domain" description="N-acetyltransferase" evidence="1">
    <location>
        <begin position="14"/>
        <end position="161"/>
    </location>
</feature>
<evidence type="ECO:0000259" key="1">
    <source>
        <dbReference type="PROSITE" id="PS51186"/>
    </source>
</evidence>
<dbReference type="PANTHER" id="PTHR47237">
    <property type="entry name" value="SLL0310 PROTEIN"/>
    <property type="match status" value="1"/>
</dbReference>
<dbReference type="Proteomes" id="UP000294656">
    <property type="component" value="Unassembled WGS sequence"/>
</dbReference>
<dbReference type="CDD" id="cd04301">
    <property type="entry name" value="NAT_SF"/>
    <property type="match status" value="1"/>
</dbReference>
<gene>
    <name evidence="2" type="ORF">DFP79_3534</name>
</gene>
<dbReference type="GO" id="GO:0016747">
    <property type="term" value="F:acyltransferase activity, transferring groups other than amino-acyl groups"/>
    <property type="evidence" value="ECO:0007669"/>
    <property type="project" value="InterPro"/>
</dbReference>
<dbReference type="SUPFAM" id="SSF55729">
    <property type="entry name" value="Acyl-CoA N-acyltransferases (Nat)"/>
    <property type="match status" value="1"/>
</dbReference>
<dbReference type="AlphaFoldDB" id="A0A4R6M265"/>
<organism evidence="2 3">
    <name type="scientific">Marinomonas balearica</name>
    <dbReference type="NCBI Taxonomy" id="491947"/>
    <lineage>
        <taxon>Bacteria</taxon>
        <taxon>Pseudomonadati</taxon>
        <taxon>Pseudomonadota</taxon>
        <taxon>Gammaproteobacteria</taxon>
        <taxon>Oceanospirillales</taxon>
        <taxon>Oceanospirillaceae</taxon>
        <taxon>Marinomonas</taxon>
    </lineage>
</organism>
<dbReference type="InterPro" id="IPR052729">
    <property type="entry name" value="Acyl/Acetyltrans_Enzymes"/>
</dbReference>
<reference evidence="2 3" key="1">
    <citation type="submission" date="2019-03" db="EMBL/GenBank/DDBJ databases">
        <title>Genomic Encyclopedia of Type Strains, Phase III (KMG-III): the genomes of soil and plant-associated and newly described type strains.</title>
        <authorList>
            <person name="Whitman W."/>
        </authorList>
    </citation>
    <scope>NUCLEOTIDE SEQUENCE [LARGE SCALE GENOMIC DNA]</scope>
    <source>
        <strain evidence="2 3">CECT 7378</strain>
    </source>
</reference>
<dbReference type="PANTHER" id="PTHR47237:SF2">
    <property type="entry name" value="BLL4206 PROTEIN"/>
    <property type="match status" value="1"/>
</dbReference>
<dbReference type="PROSITE" id="PS51186">
    <property type="entry name" value="GNAT"/>
    <property type="match status" value="1"/>
</dbReference>
<dbReference type="RefSeq" id="WP_133505209.1">
    <property type="nucleotide sequence ID" value="NZ_SNXC01000017.1"/>
</dbReference>
<evidence type="ECO:0000313" key="2">
    <source>
        <dbReference type="EMBL" id="TDO95293.1"/>
    </source>
</evidence>
<dbReference type="OrthoDB" id="510731at2"/>
<evidence type="ECO:0000313" key="3">
    <source>
        <dbReference type="Proteomes" id="UP000294656"/>
    </source>
</evidence>
<protein>
    <submittedName>
        <fullName evidence="2">Acetyltransferase (GNAT) family protein</fullName>
    </submittedName>
</protein>
<dbReference type="Pfam" id="PF18014">
    <property type="entry name" value="Acetyltransf_18"/>
    <property type="match status" value="1"/>
</dbReference>
<dbReference type="InterPro" id="IPR041496">
    <property type="entry name" value="YitH/HolE_GNAT"/>
</dbReference>
<keyword evidence="3" id="KW-1185">Reference proteome</keyword>
<dbReference type="EMBL" id="SNXC01000017">
    <property type="protein sequence ID" value="TDO95293.1"/>
    <property type="molecule type" value="Genomic_DNA"/>
</dbReference>
<sequence length="293" mass="32551">MLTETSKRLQTYELTIRELNEEDLDKLHELSVAVRWPHRPNDWKMLISLGGKGYVGCDSIGRIVASAMWFPHGENFATIGMLITSPRLQTLGAGRWMMKHVMRECAGKHILLNATKAAYRLYESLSFRPIHTVYQHQGIASPSVGVPEPDNAHIRELKPSDIPSIVSLDQCAFGHNRENVIKTIIECAQGTVLIRSGQIEAFALCRKFGRGHVVGPIVAKNNDDAIALTAPHISEHSGSFLRIDTTQTTGTFKEYLTRSGLSEYDTVTAMTKDSFTPHQGQFTCYALASQALN</sequence>
<dbReference type="Gene3D" id="3.40.630.30">
    <property type="match status" value="1"/>
</dbReference>
<dbReference type="Gene3D" id="3.40.630.90">
    <property type="match status" value="1"/>
</dbReference>
<dbReference type="InterPro" id="IPR016181">
    <property type="entry name" value="Acyl_CoA_acyltransferase"/>
</dbReference>
<dbReference type="Pfam" id="PF13673">
    <property type="entry name" value="Acetyltransf_10"/>
    <property type="match status" value="1"/>
</dbReference>
<dbReference type="InterPro" id="IPR000182">
    <property type="entry name" value="GNAT_dom"/>
</dbReference>
<accession>A0A4R6M265</accession>
<comment type="caution">
    <text evidence="2">The sequence shown here is derived from an EMBL/GenBank/DDBJ whole genome shotgun (WGS) entry which is preliminary data.</text>
</comment>
<proteinExistence type="predicted"/>
<name>A0A4R6M265_9GAMM</name>
<keyword evidence="2" id="KW-0808">Transferase</keyword>